<dbReference type="Proteomes" id="UP001589611">
    <property type="component" value="Unassembled WGS sequence"/>
</dbReference>
<protein>
    <submittedName>
        <fullName evidence="4">Nitroreductase family protein</fullName>
    </submittedName>
</protein>
<dbReference type="PANTHER" id="PTHR43673">
    <property type="entry name" value="NAD(P)H NITROREDUCTASE YDGI-RELATED"/>
    <property type="match status" value="1"/>
</dbReference>
<comment type="caution">
    <text evidence="4">The sequence shown here is derived from an EMBL/GenBank/DDBJ whole genome shotgun (WGS) entry which is preliminary data.</text>
</comment>
<dbReference type="Gene3D" id="3.40.109.10">
    <property type="entry name" value="NADH Oxidase"/>
    <property type="match status" value="1"/>
</dbReference>
<feature type="domain" description="Nitroreductase" evidence="3">
    <location>
        <begin position="21"/>
        <end position="78"/>
    </location>
</feature>
<dbReference type="RefSeq" id="WP_344710822.1">
    <property type="nucleotide sequence ID" value="NZ_BAAAWH010000001.1"/>
</dbReference>
<dbReference type="PANTHER" id="PTHR43673:SF10">
    <property type="entry name" value="NADH DEHYDROGENASE_NAD(P)H NITROREDUCTASE XCC3605-RELATED"/>
    <property type="match status" value="1"/>
</dbReference>
<dbReference type="InterPro" id="IPR029479">
    <property type="entry name" value="Nitroreductase"/>
</dbReference>
<dbReference type="CDD" id="cd02138">
    <property type="entry name" value="TdsD-like"/>
    <property type="match status" value="1"/>
</dbReference>
<proteinExistence type="inferred from homology"/>
<evidence type="ECO:0000256" key="2">
    <source>
        <dbReference type="ARBA" id="ARBA00023002"/>
    </source>
</evidence>
<reference evidence="4 5" key="1">
    <citation type="submission" date="2024-09" db="EMBL/GenBank/DDBJ databases">
        <authorList>
            <person name="Sun Q."/>
            <person name="Mori K."/>
        </authorList>
    </citation>
    <scope>NUCLEOTIDE SEQUENCE [LARGE SCALE GENOMIC DNA]</scope>
    <source>
        <strain evidence="4 5">JCM 1342</strain>
    </source>
</reference>
<dbReference type="EMBL" id="JBHMBE010000001">
    <property type="protein sequence ID" value="MFB9644402.1"/>
    <property type="molecule type" value="Genomic_DNA"/>
</dbReference>
<evidence type="ECO:0000313" key="5">
    <source>
        <dbReference type="Proteomes" id="UP001589611"/>
    </source>
</evidence>
<comment type="similarity">
    <text evidence="1">Belongs to the nitroreductase family.</text>
</comment>
<dbReference type="InterPro" id="IPR000415">
    <property type="entry name" value="Nitroreductase-like"/>
</dbReference>
<keyword evidence="5" id="KW-1185">Reference proteome</keyword>
<sequence length="195" mass="20613">MTTTLHSRSADTNAPVLDVLSARWSPRAFAGDAPIDEAKLASALEAARWAPSAGNSQPWRFLVARRGSAAHDTIHDALTGFNRVWADKAAVLIVAIAQTADDAGRPAAFASYDLGQAVAHLSVQAHADGLYVHQMGGFEADVLRERFGIGSNLAPVTVIALGELGDAADLPEALQERESAPRVRRPLSDSILIDA</sequence>
<keyword evidence="2" id="KW-0560">Oxidoreductase</keyword>
<name>A0ABV5SW55_9MICO</name>
<gene>
    <name evidence="4" type="ORF">ACFFPJ_01165</name>
</gene>
<evidence type="ECO:0000313" key="4">
    <source>
        <dbReference type="EMBL" id="MFB9644402.1"/>
    </source>
</evidence>
<accession>A0ABV5SW55</accession>
<evidence type="ECO:0000259" key="3">
    <source>
        <dbReference type="Pfam" id="PF00881"/>
    </source>
</evidence>
<evidence type="ECO:0000256" key="1">
    <source>
        <dbReference type="ARBA" id="ARBA00007118"/>
    </source>
</evidence>
<dbReference type="SUPFAM" id="SSF55469">
    <property type="entry name" value="FMN-dependent nitroreductase-like"/>
    <property type="match status" value="1"/>
</dbReference>
<organism evidence="4 5">
    <name type="scientific">Microbacterium terregens</name>
    <dbReference type="NCBI Taxonomy" id="69363"/>
    <lineage>
        <taxon>Bacteria</taxon>
        <taxon>Bacillati</taxon>
        <taxon>Actinomycetota</taxon>
        <taxon>Actinomycetes</taxon>
        <taxon>Micrococcales</taxon>
        <taxon>Microbacteriaceae</taxon>
        <taxon>Microbacterium</taxon>
    </lineage>
</organism>
<dbReference type="Pfam" id="PF00881">
    <property type="entry name" value="Nitroreductase"/>
    <property type="match status" value="1"/>
</dbReference>